<proteinExistence type="predicted"/>
<dbReference type="Proteomes" id="UP000295293">
    <property type="component" value="Unassembled WGS sequence"/>
</dbReference>
<sequence length="132" mass="14583">MNARIQANERPPRFSNAVVHVTDGEVWSIEHQQAPRFEVGRATPDLAQRIYEAEERLFVAANSGDAARAAAAQAAYEELCAQAVWLITSDPMAAVAHLADGRMEPISWMAEQAIYSVLTADEREAWTGKKDE</sequence>
<dbReference type="RefSeq" id="WP_133817451.1">
    <property type="nucleotide sequence ID" value="NZ_SNZH01000002.1"/>
</dbReference>
<evidence type="ECO:0000313" key="2">
    <source>
        <dbReference type="Proteomes" id="UP000295293"/>
    </source>
</evidence>
<comment type="caution">
    <text evidence="1">The sequence shown here is derived from an EMBL/GenBank/DDBJ whole genome shotgun (WGS) entry which is preliminary data.</text>
</comment>
<dbReference type="EMBL" id="SNZH01000002">
    <property type="protein sequence ID" value="TDR47740.1"/>
    <property type="molecule type" value="Genomic_DNA"/>
</dbReference>
<accession>A0A4R6Z7F4</accession>
<organism evidence="1 2">
    <name type="scientific">Tahibacter aquaticus</name>
    <dbReference type="NCBI Taxonomy" id="520092"/>
    <lineage>
        <taxon>Bacteria</taxon>
        <taxon>Pseudomonadati</taxon>
        <taxon>Pseudomonadota</taxon>
        <taxon>Gammaproteobacteria</taxon>
        <taxon>Lysobacterales</taxon>
        <taxon>Rhodanobacteraceae</taxon>
        <taxon>Tahibacter</taxon>
    </lineage>
</organism>
<reference evidence="1 2" key="1">
    <citation type="submission" date="2019-03" db="EMBL/GenBank/DDBJ databases">
        <title>Genomic Encyclopedia of Type Strains, Phase IV (KMG-IV): sequencing the most valuable type-strain genomes for metagenomic binning, comparative biology and taxonomic classification.</title>
        <authorList>
            <person name="Goeker M."/>
        </authorList>
    </citation>
    <scope>NUCLEOTIDE SEQUENCE [LARGE SCALE GENOMIC DNA]</scope>
    <source>
        <strain evidence="1 2">DSM 21667</strain>
    </source>
</reference>
<dbReference type="AlphaFoldDB" id="A0A4R6Z7F4"/>
<protein>
    <submittedName>
        <fullName evidence="1">Uncharacterized protein</fullName>
    </submittedName>
</protein>
<name>A0A4R6Z7F4_9GAMM</name>
<keyword evidence="2" id="KW-1185">Reference proteome</keyword>
<evidence type="ECO:0000313" key="1">
    <source>
        <dbReference type="EMBL" id="TDR47740.1"/>
    </source>
</evidence>
<gene>
    <name evidence="1" type="ORF">DFR29_102400</name>
</gene>